<dbReference type="OMA" id="TTEWRIK"/>
<dbReference type="KEGG" id="cput:CONPUDRAFT_37131"/>
<organism evidence="1 2">
    <name type="scientific">Coniophora puteana (strain RWD-64-598)</name>
    <name type="common">Brown rot fungus</name>
    <dbReference type="NCBI Taxonomy" id="741705"/>
    <lineage>
        <taxon>Eukaryota</taxon>
        <taxon>Fungi</taxon>
        <taxon>Dikarya</taxon>
        <taxon>Basidiomycota</taxon>
        <taxon>Agaricomycotina</taxon>
        <taxon>Agaricomycetes</taxon>
        <taxon>Agaricomycetidae</taxon>
        <taxon>Boletales</taxon>
        <taxon>Coniophorineae</taxon>
        <taxon>Coniophoraceae</taxon>
        <taxon>Coniophora</taxon>
    </lineage>
</organism>
<dbReference type="RefSeq" id="XP_007769709.1">
    <property type="nucleotide sequence ID" value="XM_007771519.1"/>
</dbReference>
<name>A0A5M3MKY0_CONPW</name>
<dbReference type="AlphaFoldDB" id="A0A5M3MKY0"/>
<dbReference type="EMBL" id="JH711580">
    <property type="protein sequence ID" value="EIW79899.1"/>
    <property type="molecule type" value="Genomic_DNA"/>
</dbReference>
<evidence type="ECO:0000313" key="1">
    <source>
        <dbReference type="EMBL" id="EIW79899.1"/>
    </source>
</evidence>
<proteinExistence type="predicted"/>
<dbReference type="Proteomes" id="UP000053558">
    <property type="component" value="Unassembled WGS sequence"/>
</dbReference>
<dbReference type="OrthoDB" id="515064at2759"/>
<protein>
    <submittedName>
        <fullName evidence="1">Uncharacterized protein</fullName>
    </submittedName>
</protein>
<accession>A0A5M3MKY0</accession>
<gene>
    <name evidence="1" type="ORF">CONPUDRAFT_37131</name>
</gene>
<feature type="non-terminal residue" evidence="1">
    <location>
        <position position="50"/>
    </location>
</feature>
<reference evidence="2" key="1">
    <citation type="journal article" date="2012" name="Science">
        <title>The Paleozoic origin of enzymatic lignin decomposition reconstructed from 31 fungal genomes.</title>
        <authorList>
            <person name="Floudas D."/>
            <person name="Binder M."/>
            <person name="Riley R."/>
            <person name="Barry K."/>
            <person name="Blanchette R.A."/>
            <person name="Henrissat B."/>
            <person name="Martinez A.T."/>
            <person name="Otillar R."/>
            <person name="Spatafora J.W."/>
            <person name="Yadav J.S."/>
            <person name="Aerts A."/>
            <person name="Benoit I."/>
            <person name="Boyd A."/>
            <person name="Carlson A."/>
            <person name="Copeland A."/>
            <person name="Coutinho P.M."/>
            <person name="de Vries R.P."/>
            <person name="Ferreira P."/>
            <person name="Findley K."/>
            <person name="Foster B."/>
            <person name="Gaskell J."/>
            <person name="Glotzer D."/>
            <person name="Gorecki P."/>
            <person name="Heitman J."/>
            <person name="Hesse C."/>
            <person name="Hori C."/>
            <person name="Igarashi K."/>
            <person name="Jurgens J.A."/>
            <person name="Kallen N."/>
            <person name="Kersten P."/>
            <person name="Kohler A."/>
            <person name="Kuees U."/>
            <person name="Kumar T.K.A."/>
            <person name="Kuo A."/>
            <person name="LaButti K."/>
            <person name="Larrondo L.F."/>
            <person name="Lindquist E."/>
            <person name="Ling A."/>
            <person name="Lombard V."/>
            <person name="Lucas S."/>
            <person name="Lundell T."/>
            <person name="Martin R."/>
            <person name="McLaughlin D.J."/>
            <person name="Morgenstern I."/>
            <person name="Morin E."/>
            <person name="Murat C."/>
            <person name="Nagy L.G."/>
            <person name="Nolan M."/>
            <person name="Ohm R.A."/>
            <person name="Patyshakuliyeva A."/>
            <person name="Rokas A."/>
            <person name="Ruiz-Duenas F.J."/>
            <person name="Sabat G."/>
            <person name="Salamov A."/>
            <person name="Samejima M."/>
            <person name="Schmutz J."/>
            <person name="Slot J.C."/>
            <person name="St John F."/>
            <person name="Stenlid J."/>
            <person name="Sun H."/>
            <person name="Sun S."/>
            <person name="Syed K."/>
            <person name="Tsang A."/>
            <person name="Wiebenga A."/>
            <person name="Young D."/>
            <person name="Pisabarro A."/>
            <person name="Eastwood D.C."/>
            <person name="Martin F."/>
            <person name="Cullen D."/>
            <person name="Grigoriev I.V."/>
            <person name="Hibbett D.S."/>
        </authorList>
    </citation>
    <scope>NUCLEOTIDE SEQUENCE [LARGE SCALE GENOMIC DNA]</scope>
    <source>
        <strain evidence="2">RWD-64-598 SS2</strain>
    </source>
</reference>
<feature type="non-terminal residue" evidence="1">
    <location>
        <position position="1"/>
    </location>
</feature>
<sequence length="50" mass="5534">QAKWPDDKFEAILRKPSAKAGTPAEWRIKCLDCPGKLYTPGPGDSLSNFE</sequence>
<dbReference type="GeneID" id="19206817"/>
<evidence type="ECO:0000313" key="2">
    <source>
        <dbReference type="Proteomes" id="UP000053558"/>
    </source>
</evidence>
<keyword evidence="2" id="KW-1185">Reference proteome</keyword>
<comment type="caution">
    <text evidence="1">The sequence shown here is derived from an EMBL/GenBank/DDBJ whole genome shotgun (WGS) entry which is preliminary data.</text>
</comment>